<keyword evidence="3" id="KW-1185">Reference proteome</keyword>
<evidence type="ECO:0000256" key="1">
    <source>
        <dbReference type="SAM" id="SignalP"/>
    </source>
</evidence>
<organism evidence="2 3">
    <name type="scientific">Amycolatopsis nalaikhensis</name>
    <dbReference type="NCBI Taxonomy" id="715472"/>
    <lineage>
        <taxon>Bacteria</taxon>
        <taxon>Bacillati</taxon>
        <taxon>Actinomycetota</taxon>
        <taxon>Actinomycetes</taxon>
        <taxon>Pseudonocardiales</taxon>
        <taxon>Pseudonocardiaceae</taxon>
        <taxon>Amycolatopsis</taxon>
    </lineage>
</organism>
<protein>
    <recommendedName>
        <fullName evidence="4">Lipoprotein</fullName>
    </recommendedName>
</protein>
<dbReference type="Proteomes" id="UP001227101">
    <property type="component" value="Chromosome"/>
</dbReference>
<accession>A0ABY8XEK4</accession>
<dbReference type="PROSITE" id="PS51257">
    <property type="entry name" value="PROKAR_LIPOPROTEIN"/>
    <property type="match status" value="1"/>
</dbReference>
<evidence type="ECO:0000313" key="2">
    <source>
        <dbReference type="EMBL" id="WIV54045.1"/>
    </source>
</evidence>
<gene>
    <name evidence="2" type="ORF">QP939_34965</name>
</gene>
<feature type="chain" id="PRO_5047274020" description="Lipoprotein" evidence="1">
    <location>
        <begin position="25"/>
        <end position="291"/>
    </location>
</feature>
<name>A0ABY8XEK4_9PSEU</name>
<feature type="signal peptide" evidence="1">
    <location>
        <begin position="1"/>
        <end position="24"/>
    </location>
</feature>
<evidence type="ECO:0008006" key="4">
    <source>
        <dbReference type="Google" id="ProtNLM"/>
    </source>
</evidence>
<dbReference type="EMBL" id="CP127173">
    <property type="protein sequence ID" value="WIV54045.1"/>
    <property type="molecule type" value="Genomic_DNA"/>
</dbReference>
<evidence type="ECO:0000313" key="3">
    <source>
        <dbReference type="Proteomes" id="UP001227101"/>
    </source>
</evidence>
<reference evidence="2 3" key="1">
    <citation type="submission" date="2023-06" db="EMBL/GenBank/DDBJ databases">
        <authorList>
            <person name="Oyuntsetseg B."/>
            <person name="Kim S.B."/>
        </authorList>
    </citation>
    <scope>NUCLEOTIDE SEQUENCE [LARGE SCALE GENOMIC DNA]</scope>
    <source>
        <strain evidence="2 3">2-2</strain>
    </source>
</reference>
<dbReference type="RefSeq" id="WP_285450593.1">
    <property type="nucleotide sequence ID" value="NZ_CP127173.1"/>
</dbReference>
<keyword evidence="1" id="KW-0732">Signal</keyword>
<proteinExistence type="predicted"/>
<sequence>MSKRIQVALALVALGVSGCGVATGAPTETGEPSIDALPAITAYSDVEFPLAAFRTRPDEQLTLGRAYDRAVQGCLARYGIDYPLPERTATPNFDRPIGVISADEAARFGYKSPHAADIAATDRAKAAEKTPDTVTLGVLSGAGKSTVNGVTVPVGGCAAQAQHALAEHNPSQENRVIALVSESYTRAEADSRVVAAFGRWRTCMNAAGFDYRDPWAANNDPAFGTGEPTAQEIATARADVACRVRENVTGTWLAVIIAYQKRLVSQHQSDLDRYRSETETQLKAAAPLLGR</sequence>